<keyword evidence="7 8" id="KW-0472">Membrane</keyword>
<gene>
    <name evidence="9" type="ORF">UFOPK2234_00334</name>
</gene>
<comment type="similarity">
    <text evidence="2">Belongs to the NiCoT transporter (TC 2.A.52) family.</text>
</comment>
<feature type="transmembrane region" description="Helical" evidence="8">
    <location>
        <begin position="26"/>
        <end position="47"/>
    </location>
</feature>
<dbReference type="Pfam" id="PF03824">
    <property type="entry name" value="NicO"/>
    <property type="match status" value="1"/>
</dbReference>
<evidence type="ECO:0000256" key="7">
    <source>
        <dbReference type="ARBA" id="ARBA00023136"/>
    </source>
</evidence>
<dbReference type="AlphaFoldDB" id="A0A6J6KK64"/>
<evidence type="ECO:0000256" key="4">
    <source>
        <dbReference type="ARBA" id="ARBA00022596"/>
    </source>
</evidence>
<dbReference type="PANTHER" id="PTHR31611">
    <property type="entry name" value="HIGH-AFFINITY NICKEL TRANSPORT PROTEIN NIC1"/>
    <property type="match status" value="1"/>
</dbReference>
<organism evidence="9">
    <name type="scientific">freshwater metagenome</name>
    <dbReference type="NCBI Taxonomy" id="449393"/>
    <lineage>
        <taxon>unclassified sequences</taxon>
        <taxon>metagenomes</taxon>
        <taxon>ecological metagenomes</taxon>
    </lineage>
</organism>
<dbReference type="InterPro" id="IPR011541">
    <property type="entry name" value="Ni/Co_transpt_high_affinity"/>
</dbReference>
<evidence type="ECO:0000256" key="3">
    <source>
        <dbReference type="ARBA" id="ARBA00022448"/>
    </source>
</evidence>
<sequence length="387" mass="42088">MICINLMPMSSKTSLREHLKFSRDEIPSLIGVLSVVIFLHVAGWGLFFHYNSNPAYSSLTNSSGALIYAGAGALAYSFGLRHAFDADHIAAIDDTTRLMLAKGKKPLAVGLFFSLGHSTIVMALCIGVAFAAKQAAKFQKDFAETGGIIGASVSTLFLYLVGILNLVILVGIIKVWKQAKTGKFSHEHLTQLLNERGLMRRIFRGAFKNGFDKSWQLYPVGVLFGLGFDTATEVALLALSATAAVGTVGGTLPPLAIIALPLIFAAGMSLMDSLDGIFMTKAYSWAFTSPLRKIYYNITTTGLSIFVAFVIGTIQLIGVLAEKTSIDNYQPFTLIAEIDLNRVGYFIVASFVGAWLLSVLIWKTGKYEAKYSSGIKETEHEHKEFKL</sequence>
<evidence type="ECO:0000256" key="2">
    <source>
        <dbReference type="ARBA" id="ARBA00010892"/>
    </source>
</evidence>
<keyword evidence="5 8" id="KW-0812">Transmembrane</keyword>
<dbReference type="NCBIfam" id="TIGR00802">
    <property type="entry name" value="nico"/>
    <property type="match status" value="1"/>
</dbReference>
<dbReference type="GO" id="GO:0012505">
    <property type="term" value="C:endomembrane system"/>
    <property type="evidence" value="ECO:0007669"/>
    <property type="project" value="UniProtKB-SubCell"/>
</dbReference>
<dbReference type="EMBL" id="CAEZWG010000044">
    <property type="protein sequence ID" value="CAB4648823.1"/>
    <property type="molecule type" value="Genomic_DNA"/>
</dbReference>
<dbReference type="InterPro" id="IPR004688">
    <property type="entry name" value="Ni/Co_transpt"/>
</dbReference>
<comment type="subcellular location">
    <subcellularLocation>
        <location evidence="1">Endomembrane system</location>
        <topology evidence="1">Multi-pass membrane protein</topology>
    </subcellularLocation>
</comment>
<keyword evidence="4" id="KW-0533">Nickel</keyword>
<proteinExistence type="inferred from homology"/>
<feature type="transmembrane region" description="Helical" evidence="8">
    <location>
        <begin position="255"/>
        <end position="274"/>
    </location>
</feature>
<feature type="transmembrane region" description="Helical" evidence="8">
    <location>
        <begin position="59"/>
        <end position="78"/>
    </location>
</feature>
<name>A0A6J6KK64_9ZZZZ</name>
<evidence type="ECO:0000256" key="5">
    <source>
        <dbReference type="ARBA" id="ARBA00022692"/>
    </source>
</evidence>
<evidence type="ECO:0000256" key="1">
    <source>
        <dbReference type="ARBA" id="ARBA00004127"/>
    </source>
</evidence>
<reference evidence="9" key="1">
    <citation type="submission" date="2020-05" db="EMBL/GenBank/DDBJ databases">
        <authorList>
            <person name="Chiriac C."/>
            <person name="Salcher M."/>
            <person name="Ghai R."/>
            <person name="Kavagutti S V."/>
        </authorList>
    </citation>
    <scope>NUCLEOTIDE SEQUENCE</scope>
</reference>
<feature type="transmembrane region" description="Helical" evidence="8">
    <location>
        <begin position="156"/>
        <end position="176"/>
    </location>
</feature>
<feature type="transmembrane region" description="Helical" evidence="8">
    <location>
        <begin position="217"/>
        <end position="243"/>
    </location>
</feature>
<feature type="transmembrane region" description="Helical" evidence="8">
    <location>
        <begin position="107"/>
        <end position="132"/>
    </location>
</feature>
<feature type="transmembrane region" description="Helical" evidence="8">
    <location>
        <begin position="294"/>
        <end position="321"/>
    </location>
</feature>
<evidence type="ECO:0000256" key="6">
    <source>
        <dbReference type="ARBA" id="ARBA00022989"/>
    </source>
</evidence>
<dbReference type="GO" id="GO:0015099">
    <property type="term" value="F:nickel cation transmembrane transporter activity"/>
    <property type="evidence" value="ECO:0007669"/>
    <property type="project" value="InterPro"/>
</dbReference>
<evidence type="ECO:0000313" key="9">
    <source>
        <dbReference type="EMBL" id="CAB4648823.1"/>
    </source>
</evidence>
<keyword evidence="3" id="KW-0813">Transport</keyword>
<feature type="transmembrane region" description="Helical" evidence="8">
    <location>
        <begin position="343"/>
        <end position="362"/>
    </location>
</feature>
<dbReference type="PANTHER" id="PTHR31611:SF0">
    <property type="entry name" value="HIGH-AFFINITY NICKEL TRANSPORT PROTEIN NIC1"/>
    <property type="match status" value="1"/>
</dbReference>
<evidence type="ECO:0000256" key="8">
    <source>
        <dbReference type="SAM" id="Phobius"/>
    </source>
</evidence>
<keyword evidence="6 8" id="KW-1133">Transmembrane helix</keyword>
<accession>A0A6J6KK64</accession>
<protein>
    <submittedName>
        <fullName evidence="9">Unannotated protein</fullName>
    </submittedName>
</protein>
<dbReference type="GO" id="GO:0005886">
    <property type="term" value="C:plasma membrane"/>
    <property type="evidence" value="ECO:0007669"/>
    <property type="project" value="InterPro"/>
</dbReference>